<dbReference type="SUPFAM" id="SSF89392">
    <property type="entry name" value="Prokaryotic lipoproteins and lipoprotein localization factors"/>
    <property type="match status" value="1"/>
</dbReference>
<name>A0A233RCB5_9GAMM</name>
<keyword evidence="2" id="KW-0813">Transport</keyword>
<evidence type="ECO:0000256" key="5">
    <source>
        <dbReference type="SAM" id="SignalP"/>
    </source>
</evidence>
<dbReference type="InterPro" id="IPR004564">
    <property type="entry name" value="OM_lipoprot_carrier_LolA-like"/>
</dbReference>
<reference evidence="6 7" key="1">
    <citation type="submission" date="2017-08" db="EMBL/GenBank/DDBJ databases">
        <title>A Genome Sequence of Oceanimonas doudoroffii ATCC 27123T.</title>
        <authorList>
            <person name="Brennan M.A."/>
            <person name="Maclea K.S."/>
            <person name="Mcclelland W.D."/>
            <person name="Trachtenberg A.M."/>
        </authorList>
    </citation>
    <scope>NUCLEOTIDE SEQUENCE [LARGE SCALE GENOMIC DNA]</scope>
    <source>
        <strain evidence="6 7">ATCC 27123</strain>
    </source>
</reference>
<dbReference type="Proteomes" id="UP000242757">
    <property type="component" value="Unassembled WGS sequence"/>
</dbReference>
<dbReference type="AlphaFoldDB" id="A0A233RCB5"/>
<sequence length="188" mass="21242">MKKVLLLLAALWWQLPVQAAASDYQALAALMQSPQSLNGGFEQVRYLAALDTDIRSEGRFSYEAGSHIRWHTLSPIENLLTLTPERITSEQNGTLLSRLETRSNPVVALFSDIFFGVMTARWDSLSQHFEVQSRITGPRWQATLLPREASLARLVIRIELKGDGYLREARLFEAGGDSTRIRFLDLPQ</sequence>
<dbReference type="Gene3D" id="2.50.20.10">
    <property type="entry name" value="Lipoprotein localisation LolA/LolB/LppX"/>
    <property type="match status" value="1"/>
</dbReference>
<keyword evidence="3 5" id="KW-0732">Signal</keyword>
<dbReference type="Pfam" id="PF03548">
    <property type="entry name" value="LolA"/>
    <property type="match status" value="1"/>
</dbReference>
<feature type="signal peptide" evidence="5">
    <location>
        <begin position="1"/>
        <end position="19"/>
    </location>
</feature>
<proteinExistence type="predicted"/>
<dbReference type="GO" id="GO:0015031">
    <property type="term" value="P:protein transport"/>
    <property type="evidence" value="ECO:0007669"/>
    <property type="project" value="UniProtKB-KW"/>
</dbReference>
<gene>
    <name evidence="6" type="ORF">B6S08_15040</name>
</gene>
<dbReference type="CDD" id="cd16325">
    <property type="entry name" value="LolA"/>
    <property type="match status" value="1"/>
</dbReference>
<evidence type="ECO:0000256" key="1">
    <source>
        <dbReference type="ARBA" id="ARBA00011245"/>
    </source>
</evidence>
<evidence type="ECO:0000256" key="2">
    <source>
        <dbReference type="ARBA" id="ARBA00022448"/>
    </source>
</evidence>
<keyword evidence="4" id="KW-0653">Protein transport</keyword>
<comment type="subunit">
    <text evidence="1">Monomer.</text>
</comment>
<protein>
    <recommendedName>
        <fullName evidence="8">Outer membrane lipoprotein carrier protein LolA</fullName>
    </recommendedName>
</protein>
<dbReference type="EMBL" id="NBIM01000006">
    <property type="protein sequence ID" value="OXY81033.1"/>
    <property type="molecule type" value="Genomic_DNA"/>
</dbReference>
<evidence type="ECO:0000256" key="3">
    <source>
        <dbReference type="ARBA" id="ARBA00022729"/>
    </source>
</evidence>
<dbReference type="RefSeq" id="WP_094201623.1">
    <property type="nucleotide sequence ID" value="NZ_NBIM01000006.1"/>
</dbReference>
<feature type="chain" id="PRO_5013325629" description="Outer membrane lipoprotein carrier protein LolA" evidence="5">
    <location>
        <begin position="20"/>
        <end position="188"/>
    </location>
</feature>
<dbReference type="OrthoDB" id="6372173at2"/>
<accession>A0A233RCB5</accession>
<keyword evidence="7" id="KW-1185">Reference proteome</keyword>
<evidence type="ECO:0000313" key="6">
    <source>
        <dbReference type="EMBL" id="OXY81033.1"/>
    </source>
</evidence>
<comment type="caution">
    <text evidence="6">The sequence shown here is derived from an EMBL/GenBank/DDBJ whole genome shotgun (WGS) entry which is preliminary data.</text>
</comment>
<dbReference type="InterPro" id="IPR029046">
    <property type="entry name" value="LolA/LolB/LppX"/>
</dbReference>
<evidence type="ECO:0008006" key="8">
    <source>
        <dbReference type="Google" id="ProtNLM"/>
    </source>
</evidence>
<organism evidence="6 7">
    <name type="scientific">Oceanimonas doudoroffii</name>
    <dbReference type="NCBI Taxonomy" id="84158"/>
    <lineage>
        <taxon>Bacteria</taxon>
        <taxon>Pseudomonadati</taxon>
        <taxon>Pseudomonadota</taxon>
        <taxon>Gammaproteobacteria</taxon>
        <taxon>Aeromonadales</taxon>
        <taxon>Aeromonadaceae</taxon>
        <taxon>Oceanimonas</taxon>
    </lineage>
</organism>
<evidence type="ECO:0000256" key="4">
    <source>
        <dbReference type="ARBA" id="ARBA00022927"/>
    </source>
</evidence>
<evidence type="ECO:0000313" key="7">
    <source>
        <dbReference type="Proteomes" id="UP000242757"/>
    </source>
</evidence>